<comment type="caution">
    <text evidence="1">The sequence shown here is derived from an EMBL/GenBank/DDBJ whole genome shotgun (WGS) entry which is preliminary data.</text>
</comment>
<dbReference type="EMBL" id="JAMYRI010000001">
    <property type="protein sequence ID" value="MER9282789.1"/>
    <property type="molecule type" value="Genomic_DNA"/>
</dbReference>
<evidence type="ECO:0000313" key="2">
    <source>
        <dbReference type="Proteomes" id="UP001480082"/>
    </source>
</evidence>
<keyword evidence="2" id="KW-1185">Reference proteome</keyword>
<name>A0ACC6SSU7_9HYPH</name>
<evidence type="ECO:0000313" key="1">
    <source>
        <dbReference type="EMBL" id="MER9282789.1"/>
    </source>
</evidence>
<protein>
    <submittedName>
        <fullName evidence="1">5'-methylthioadenosine/S-adenosylhomocysteine nucleosidase</fullName>
        <ecNumber evidence="1">3.2.2.16</ecNumber>
        <ecNumber evidence="1">3.2.2.9</ecNumber>
    </submittedName>
</protein>
<keyword evidence="1" id="KW-0378">Hydrolase</keyword>
<proteinExistence type="predicted"/>
<keyword evidence="1" id="KW-0326">Glycosidase</keyword>
<dbReference type="Proteomes" id="UP001480082">
    <property type="component" value="Unassembled WGS sequence"/>
</dbReference>
<sequence length="222" mass="23771">MTGNVVRIGGKDVLFVMAAQAEYGPHLQRLFTPLMTGVGPVEAGVRLGVELSWLKSDKALPDLVVSLGSAGSRTLEQTEIYQAVSVSYRDIDASPLGFEKGATPFLDLPVIVPLPLRIPEIREATLSSGGAVITGAAYDPIAADMVDMETFACLRACQLFDIPLIGLRGISDGAADLRHVGDWTEYLHVIDEKLADAVMRLEQAIGSGLLRQDSPRDEATPL</sequence>
<reference evidence="1 2" key="1">
    <citation type="journal article" date="2024" name="Proc. Natl. Acad. Sci. U.S.A.">
        <title>The evolutionary genomics of adaptation to stress in wild rhizobium bacteria.</title>
        <authorList>
            <person name="Kehlet-Delgado H."/>
            <person name="Montoya A.P."/>
            <person name="Jensen K.T."/>
            <person name="Wendlandt C.E."/>
            <person name="Dexheimer C."/>
            <person name="Roberts M."/>
            <person name="Torres Martinez L."/>
            <person name="Friesen M.L."/>
            <person name="Griffitts J.S."/>
            <person name="Porter S.S."/>
        </authorList>
    </citation>
    <scope>NUCLEOTIDE SEQUENCE [LARGE SCALE GENOMIC DNA]</scope>
    <source>
        <strain evidence="1 2">M0468</strain>
    </source>
</reference>
<organism evidence="1 2">
    <name type="scientific">Mesorhizobium australicum</name>
    <dbReference type="NCBI Taxonomy" id="536018"/>
    <lineage>
        <taxon>Bacteria</taxon>
        <taxon>Pseudomonadati</taxon>
        <taxon>Pseudomonadota</taxon>
        <taxon>Alphaproteobacteria</taxon>
        <taxon>Hyphomicrobiales</taxon>
        <taxon>Phyllobacteriaceae</taxon>
        <taxon>Mesorhizobium</taxon>
    </lineage>
</organism>
<gene>
    <name evidence="1" type="ORF">NKI81_02255</name>
</gene>
<dbReference type="EC" id="3.2.2.9" evidence="1"/>
<dbReference type="EC" id="3.2.2.16" evidence="1"/>
<accession>A0ACC6SSU7</accession>